<reference evidence="7" key="1">
    <citation type="submission" date="2020-10" db="EMBL/GenBank/DDBJ databases">
        <authorList>
            <person name="Lu T."/>
            <person name="Wang Q."/>
            <person name="Han X."/>
        </authorList>
    </citation>
    <scope>NUCLEOTIDE SEQUENCE</scope>
    <source>
        <strain evidence="7">WQ 117</strain>
    </source>
</reference>
<evidence type="ECO:0000313" key="8">
    <source>
        <dbReference type="Proteomes" id="UP000608754"/>
    </source>
</evidence>
<dbReference type="Gene3D" id="3.30.300.30">
    <property type="match status" value="1"/>
</dbReference>
<evidence type="ECO:0000256" key="3">
    <source>
        <dbReference type="ARBA" id="ARBA00022741"/>
    </source>
</evidence>
<dbReference type="InterPro" id="IPR051087">
    <property type="entry name" value="Mitochondrial_ACSM"/>
</dbReference>
<dbReference type="GO" id="GO:0004321">
    <property type="term" value="F:fatty-acyl-CoA synthase activity"/>
    <property type="evidence" value="ECO:0007669"/>
    <property type="project" value="TreeGrafter"/>
</dbReference>
<evidence type="ECO:0000259" key="5">
    <source>
        <dbReference type="Pfam" id="PF00501"/>
    </source>
</evidence>
<accession>A0A8J7K485</accession>
<evidence type="ECO:0000256" key="2">
    <source>
        <dbReference type="ARBA" id="ARBA00022598"/>
    </source>
</evidence>
<comment type="caution">
    <text evidence="7">The sequence shown here is derived from an EMBL/GenBank/DDBJ whole genome shotgun (WGS) entry which is preliminary data.</text>
</comment>
<dbReference type="GO" id="GO:0006633">
    <property type="term" value="P:fatty acid biosynthetic process"/>
    <property type="evidence" value="ECO:0007669"/>
    <property type="project" value="TreeGrafter"/>
</dbReference>
<evidence type="ECO:0000256" key="4">
    <source>
        <dbReference type="ARBA" id="ARBA00022840"/>
    </source>
</evidence>
<dbReference type="InterPro" id="IPR020845">
    <property type="entry name" value="AMP-binding_CS"/>
</dbReference>
<name>A0A8J7K485_9FLAO</name>
<evidence type="ECO:0000256" key="1">
    <source>
        <dbReference type="ARBA" id="ARBA00006432"/>
    </source>
</evidence>
<gene>
    <name evidence="7" type="ORF">IM532_07040</name>
</gene>
<keyword evidence="3" id="KW-0547">Nucleotide-binding</keyword>
<protein>
    <submittedName>
        <fullName evidence="7">AMP-binding protein</fullName>
    </submittedName>
</protein>
<dbReference type="GO" id="GO:0015645">
    <property type="term" value="F:fatty acid ligase activity"/>
    <property type="evidence" value="ECO:0007669"/>
    <property type="project" value="TreeGrafter"/>
</dbReference>
<feature type="domain" description="AMP-binding enzyme C-terminal" evidence="6">
    <location>
        <begin position="458"/>
        <end position="536"/>
    </location>
</feature>
<keyword evidence="8" id="KW-1185">Reference proteome</keyword>
<dbReference type="GO" id="GO:0005524">
    <property type="term" value="F:ATP binding"/>
    <property type="evidence" value="ECO:0007669"/>
    <property type="project" value="UniProtKB-KW"/>
</dbReference>
<dbReference type="PANTHER" id="PTHR43605">
    <property type="entry name" value="ACYL-COENZYME A SYNTHETASE"/>
    <property type="match status" value="1"/>
</dbReference>
<keyword evidence="2" id="KW-0436">Ligase</keyword>
<evidence type="ECO:0000259" key="6">
    <source>
        <dbReference type="Pfam" id="PF13193"/>
    </source>
</evidence>
<feature type="domain" description="AMP-dependent synthetase/ligase" evidence="5">
    <location>
        <begin position="61"/>
        <end position="407"/>
    </location>
</feature>
<dbReference type="RefSeq" id="WP_194182748.1">
    <property type="nucleotide sequence ID" value="NZ_JADGIK010000004.1"/>
</dbReference>
<comment type="similarity">
    <text evidence="1">Belongs to the ATP-dependent AMP-binding enzyme family.</text>
</comment>
<dbReference type="InterPro" id="IPR045851">
    <property type="entry name" value="AMP-bd_C_sf"/>
</dbReference>
<keyword evidence="4" id="KW-0067">ATP-binding</keyword>
<proteinExistence type="inferred from homology"/>
<dbReference type="InterPro" id="IPR042099">
    <property type="entry name" value="ANL_N_sf"/>
</dbReference>
<dbReference type="GO" id="GO:0006637">
    <property type="term" value="P:acyl-CoA metabolic process"/>
    <property type="evidence" value="ECO:0007669"/>
    <property type="project" value="TreeGrafter"/>
</dbReference>
<dbReference type="PROSITE" id="PS00455">
    <property type="entry name" value="AMP_BINDING"/>
    <property type="match status" value="1"/>
</dbReference>
<dbReference type="Pfam" id="PF13193">
    <property type="entry name" value="AMP-binding_C"/>
    <property type="match status" value="1"/>
</dbReference>
<dbReference type="AlphaFoldDB" id="A0A8J7K485"/>
<dbReference type="SUPFAM" id="SSF56801">
    <property type="entry name" value="Acetyl-CoA synthetase-like"/>
    <property type="match status" value="1"/>
</dbReference>
<dbReference type="GO" id="GO:0016405">
    <property type="term" value="F:CoA-ligase activity"/>
    <property type="evidence" value="ECO:0007669"/>
    <property type="project" value="UniProtKB-ARBA"/>
</dbReference>
<dbReference type="PANTHER" id="PTHR43605:SF10">
    <property type="entry name" value="ACYL-COA SYNTHETASE MEDIUM CHAIN FAMILY MEMBER 3"/>
    <property type="match status" value="1"/>
</dbReference>
<sequence length="565" mass="64373">MLQNQLFSSLRTTIQNEEYDQLKNILITKPIKFNWVRDVFEAYNVSILGDKLGLIWKYNLQEEKYTFKDLSEKSNQFLNFLRNKGIHQHDKMISQIPLLPSSWISYLACIKGGIVIIPAAVTLEERDLTFRFESAFPQVALADPKNADKIDAAEAKFNQKIKVKIITEGTREGWYSLEEIDNEDKSAEAANSEADDNLFYFFTSGTTGMPKVVVHTHYTYPLGSFTTSAWLGLKSEYTHYNISQPGWGKFFWSSFFAPWNMGATILGLHSDRFVAKDQLQALEDYKVDSFCAPPTALRSLILEDLSNYNFNLKQCVAAGEPLNPEIIEVWKQATAVTIRDGYGQTETTASVVNMPHHKVKFGSMGKPTFLYNVVIADDDGNIVPTSEEGNICIKFDDSVINGVFKTYLIQLDKMKKVFKHGLYYTGDKAYQDEEGYVWFVGRDDDVIKASDFRVGPFEVESVLLEHDAIVEAAVVASPHATRSNAVKAFVILNQEIQPSKELADELFNFCENNLARYKIPRIIQFVDSLPKTISGKIRRVELRANEAMDKQQKKVLKEEYYHPKY</sequence>
<dbReference type="Proteomes" id="UP000608754">
    <property type="component" value="Unassembled WGS sequence"/>
</dbReference>
<dbReference type="EMBL" id="JADGIK010000004">
    <property type="protein sequence ID" value="MBF0597199.1"/>
    <property type="molecule type" value="Genomic_DNA"/>
</dbReference>
<dbReference type="InterPro" id="IPR025110">
    <property type="entry name" value="AMP-bd_C"/>
</dbReference>
<dbReference type="Pfam" id="PF00501">
    <property type="entry name" value="AMP-binding"/>
    <property type="match status" value="1"/>
</dbReference>
<dbReference type="Gene3D" id="3.40.50.12780">
    <property type="entry name" value="N-terminal domain of ligase-like"/>
    <property type="match status" value="1"/>
</dbReference>
<evidence type="ECO:0000313" key="7">
    <source>
        <dbReference type="EMBL" id="MBF0597199.1"/>
    </source>
</evidence>
<organism evidence="7 8">
    <name type="scientific">Faecalibacter rhinopitheci</name>
    <dbReference type="NCBI Taxonomy" id="2779678"/>
    <lineage>
        <taxon>Bacteria</taxon>
        <taxon>Pseudomonadati</taxon>
        <taxon>Bacteroidota</taxon>
        <taxon>Flavobacteriia</taxon>
        <taxon>Flavobacteriales</taxon>
        <taxon>Weeksellaceae</taxon>
        <taxon>Faecalibacter</taxon>
    </lineage>
</organism>
<dbReference type="InterPro" id="IPR000873">
    <property type="entry name" value="AMP-dep_synth/lig_dom"/>
</dbReference>